<comment type="caution">
    <text evidence="9">The sequence shown here is derived from an EMBL/GenBank/DDBJ whole genome shotgun (WGS) entry which is preliminary data.</text>
</comment>
<gene>
    <name evidence="9" type="ORF">ENP34_13865</name>
</gene>
<reference evidence="9" key="1">
    <citation type="journal article" date="2020" name="mSystems">
        <title>Genome- and Community-Level Interaction Insights into Carbon Utilization and Element Cycling Functions of Hydrothermarchaeota in Hydrothermal Sediment.</title>
        <authorList>
            <person name="Zhou Z."/>
            <person name="Liu Y."/>
            <person name="Xu W."/>
            <person name="Pan J."/>
            <person name="Luo Z.H."/>
            <person name="Li M."/>
        </authorList>
    </citation>
    <scope>NUCLEOTIDE SEQUENCE [LARGE SCALE GENOMIC DNA]</scope>
    <source>
        <strain evidence="9">SpSt-210</strain>
    </source>
</reference>
<dbReference type="PROSITE" id="PS50928">
    <property type="entry name" value="ABC_TM1"/>
    <property type="match status" value="1"/>
</dbReference>
<keyword evidence="6 7" id="KW-0472">Membrane</keyword>
<feature type="domain" description="ABC transmembrane type-1" evidence="8">
    <location>
        <begin position="115"/>
        <end position="304"/>
    </location>
</feature>
<feature type="transmembrane region" description="Helical" evidence="7">
    <location>
        <begin position="236"/>
        <end position="261"/>
    </location>
</feature>
<keyword evidence="2 7" id="KW-0813">Transport</keyword>
<evidence type="ECO:0000256" key="6">
    <source>
        <dbReference type="ARBA" id="ARBA00023136"/>
    </source>
</evidence>
<organism evidence="9">
    <name type="scientific">Thermorudis peleae</name>
    <dbReference type="NCBI Taxonomy" id="1382356"/>
    <lineage>
        <taxon>Bacteria</taxon>
        <taxon>Pseudomonadati</taxon>
        <taxon>Thermomicrobiota</taxon>
        <taxon>Thermomicrobia</taxon>
        <taxon>Thermomicrobia incertae sedis</taxon>
        <taxon>Thermorudis</taxon>
    </lineage>
</organism>
<name>A0A831TDC1_9BACT</name>
<dbReference type="InterPro" id="IPR050366">
    <property type="entry name" value="BP-dependent_transpt_permease"/>
</dbReference>
<dbReference type="Pfam" id="PF00528">
    <property type="entry name" value="BPD_transp_1"/>
    <property type="match status" value="1"/>
</dbReference>
<evidence type="ECO:0000256" key="2">
    <source>
        <dbReference type="ARBA" id="ARBA00022448"/>
    </source>
</evidence>
<evidence type="ECO:0000256" key="5">
    <source>
        <dbReference type="ARBA" id="ARBA00022989"/>
    </source>
</evidence>
<protein>
    <submittedName>
        <fullName evidence="9">ABC transporter permease</fullName>
    </submittedName>
</protein>
<evidence type="ECO:0000256" key="1">
    <source>
        <dbReference type="ARBA" id="ARBA00004651"/>
    </source>
</evidence>
<dbReference type="Gene3D" id="1.10.3720.10">
    <property type="entry name" value="MetI-like"/>
    <property type="match status" value="1"/>
</dbReference>
<comment type="subcellular location">
    <subcellularLocation>
        <location evidence="1 7">Cell membrane</location>
        <topology evidence="1 7">Multi-pass membrane protein</topology>
    </subcellularLocation>
</comment>
<dbReference type="PANTHER" id="PTHR43386:SF1">
    <property type="entry name" value="D,D-DIPEPTIDE TRANSPORT SYSTEM PERMEASE PROTEIN DDPC-RELATED"/>
    <property type="match status" value="1"/>
</dbReference>
<dbReference type="PANTHER" id="PTHR43386">
    <property type="entry name" value="OLIGOPEPTIDE TRANSPORT SYSTEM PERMEASE PROTEIN APPC"/>
    <property type="match status" value="1"/>
</dbReference>
<dbReference type="InterPro" id="IPR025966">
    <property type="entry name" value="OppC_N"/>
</dbReference>
<dbReference type="EMBL" id="DSIY01000319">
    <property type="protein sequence ID" value="HEG92503.1"/>
    <property type="molecule type" value="Genomic_DNA"/>
</dbReference>
<dbReference type="SUPFAM" id="SSF161098">
    <property type="entry name" value="MetI-like"/>
    <property type="match status" value="1"/>
</dbReference>
<keyword evidence="5 7" id="KW-1133">Transmembrane helix</keyword>
<dbReference type="InterPro" id="IPR035906">
    <property type="entry name" value="MetI-like_sf"/>
</dbReference>
<dbReference type="CDD" id="cd06261">
    <property type="entry name" value="TM_PBP2"/>
    <property type="match status" value="1"/>
</dbReference>
<sequence length="319" mass="33978">MAGERASVTSLVTPFADVRARRSATQRALRLLWRNRLGLLGVSILSIVVLAAALSPFITPYDPMTGDITKRLTCPVLTRCPSFMPGATPVRGTLDHPLGTDQLGRDIFSRIVYGARVSLIVGLAAVLLGAGFGSTLGLISGYYGGRIDAVIMRIGDLFLAFPYLLLAIAIVAVLGGGLLNVIIVLAIATWVPYARIMRGSVLSAKEQEYVIAARAIGVRDLALLFKHVAPNCLTPIIVFGTFNVAAAIIAEAGLSFLGLGVGATRPTWGNMLADGRAYVATAWWLATFPGLAIMLTVLAINMIGDWLRDALDPHLRNIE</sequence>
<evidence type="ECO:0000256" key="7">
    <source>
        <dbReference type="RuleBase" id="RU363032"/>
    </source>
</evidence>
<dbReference type="Pfam" id="PF12911">
    <property type="entry name" value="OppC_N"/>
    <property type="match status" value="1"/>
</dbReference>
<feature type="transmembrane region" description="Helical" evidence="7">
    <location>
        <begin position="157"/>
        <end position="190"/>
    </location>
</feature>
<evidence type="ECO:0000256" key="4">
    <source>
        <dbReference type="ARBA" id="ARBA00022692"/>
    </source>
</evidence>
<feature type="transmembrane region" description="Helical" evidence="7">
    <location>
        <begin position="37"/>
        <end position="58"/>
    </location>
</feature>
<feature type="transmembrane region" description="Helical" evidence="7">
    <location>
        <begin position="282"/>
        <end position="303"/>
    </location>
</feature>
<proteinExistence type="inferred from homology"/>
<evidence type="ECO:0000256" key="3">
    <source>
        <dbReference type="ARBA" id="ARBA00022475"/>
    </source>
</evidence>
<dbReference type="AlphaFoldDB" id="A0A831TDC1"/>
<keyword evidence="3" id="KW-1003">Cell membrane</keyword>
<dbReference type="GO" id="GO:0005886">
    <property type="term" value="C:plasma membrane"/>
    <property type="evidence" value="ECO:0007669"/>
    <property type="project" value="UniProtKB-SubCell"/>
</dbReference>
<evidence type="ECO:0000259" key="8">
    <source>
        <dbReference type="PROSITE" id="PS50928"/>
    </source>
</evidence>
<accession>A0A831TDC1</accession>
<dbReference type="InterPro" id="IPR000515">
    <property type="entry name" value="MetI-like"/>
</dbReference>
<dbReference type="GO" id="GO:0055085">
    <property type="term" value="P:transmembrane transport"/>
    <property type="evidence" value="ECO:0007669"/>
    <property type="project" value="InterPro"/>
</dbReference>
<keyword evidence="4 7" id="KW-0812">Transmembrane</keyword>
<comment type="similarity">
    <text evidence="7">Belongs to the binding-protein-dependent transport system permease family.</text>
</comment>
<feature type="transmembrane region" description="Helical" evidence="7">
    <location>
        <begin position="119"/>
        <end position="145"/>
    </location>
</feature>
<evidence type="ECO:0000313" key="9">
    <source>
        <dbReference type="EMBL" id="HEG92503.1"/>
    </source>
</evidence>